<comment type="caution">
    <text evidence="2">The sequence shown here is derived from an EMBL/GenBank/DDBJ whole genome shotgun (WGS) entry which is preliminary data.</text>
</comment>
<dbReference type="Proteomes" id="UP000757232">
    <property type="component" value="Unassembled WGS sequence"/>
</dbReference>
<gene>
    <name evidence="2" type="ORF">A7U60_g5612</name>
</gene>
<name>A0A9Q5HWR7_SANBA</name>
<dbReference type="EMBL" id="LNZH02000193">
    <property type="protein sequence ID" value="OCB87284.1"/>
    <property type="molecule type" value="Genomic_DNA"/>
</dbReference>
<accession>A0A9Q5HWR7</accession>
<feature type="compositionally biased region" description="Acidic residues" evidence="1">
    <location>
        <begin position="282"/>
        <end position="291"/>
    </location>
</feature>
<dbReference type="AlphaFoldDB" id="A0A9Q5HWR7"/>
<proteinExistence type="predicted"/>
<feature type="region of interest" description="Disordered" evidence="1">
    <location>
        <begin position="232"/>
        <end position="291"/>
    </location>
</feature>
<evidence type="ECO:0000313" key="2">
    <source>
        <dbReference type="EMBL" id="OCB87284.1"/>
    </source>
</evidence>
<feature type="compositionally biased region" description="Acidic residues" evidence="1">
    <location>
        <begin position="257"/>
        <end position="273"/>
    </location>
</feature>
<organism evidence="2 3">
    <name type="scientific">Sanghuangporus baumii</name>
    <name type="common">Phellinus baumii</name>
    <dbReference type="NCBI Taxonomy" id="108892"/>
    <lineage>
        <taxon>Eukaryota</taxon>
        <taxon>Fungi</taxon>
        <taxon>Dikarya</taxon>
        <taxon>Basidiomycota</taxon>
        <taxon>Agaricomycotina</taxon>
        <taxon>Agaricomycetes</taxon>
        <taxon>Hymenochaetales</taxon>
        <taxon>Hymenochaetaceae</taxon>
        <taxon>Sanghuangporus</taxon>
    </lineage>
</organism>
<evidence type="ECO:0000313" key="3">
    <source>
        <dbReference type="Proteomes" id="UP000757232"/>
    </source>
</evidence>
<evidence type="ECO:0000256" key="1">
    <source>
        <dbReference type="SAM" id="MobiDB-lite"/>
    </source>
</evidence>
<keyword evidence="3" id="KW-1185">Reference proteome</keyword>
<sequence>MKRSEIASNQRIINMSKEIQKGVSLLSICSDETVRDDEQPKKAHKRRRVERWIYGFRFKNLHARQIAQKHGLPWKSRPFSTLQKVIDYIEAVSGFSCRFETIDRRREFGNALVIYFAEDDERKRLSKLEATEEEMDRKYGLPWKSRPFSTLQKVIDYIEALSGDSWRLETIPRHRVFGNARVIYFAEDDERKRLSNLEATKEEMDKVRKVLGFPSGTKPKWYCCGGRKECGESADSSDDEVFPGMKPAPSRAPPIEGDSDGDTSDDSDSDMDFDSDRTYDPNEGDGADAEE</sequence>
<protein>
    <submittedName>
        <fullName evidence="2">Uncharacterized protein</fullName>
    </submittedName>
</protein>
<reference evidence="2" key="1">
    <citation type="submission" date="2016-06" db="EMBL/GenBank/DDBJ databases">
        <title>Draft Genome sequence of the fungus Inonotus baumii.</title>
        <authorList>
            <person name="Zhu H."/>
            <person name="Lin W."/>
        </authorList>
    </citation>
    <scope>NUCLEOTIDE SEQUENCE</scope>
    <source>
        <strain evidence="2">821</strain>
    </source>
</reference>